<feature type="transmembrane region" description="Helical" evidence="8">
    <location>
        <begin position="6"/>
        <end position="22"/>
    </location>
</feature>
<dbReference type="Proteomes" id="UP000094893">
    <property type="component" value="Unassembled WGS sequence"/>
</dbReference>
<keyword evidence="6 8" id="KW-0472">Membrane</keyword>
<evidence type="ECO:0000256" key="8">
    <source>
        <dbReference type="SAM" id="Phobius"/>
    </source>
</evidence>
<feature type="transmembrane region" description="Helical" evidence="8">
    <location>
        <begin position="201"/>
        <end position="222"/>
    </location>
</feature>
<proteinExistence type="predicted"/>
<gene>
    <name evidence="11" type="ORF">A6M23_02455</name>
    <name evidence="10" type="ORF">A6P07_18305</name>
</gene>
<evidence type="ECO:0000259" key="9">
    <source>
        <dbReference type="Pfam" id="PF00361"/>
    </source>
</evidence>
<feature type="transmembrane region" description="Helical" evidence="8">
    <location>
        <begin position="412"/>
        <end position="430"/>
    </location>
</feature>
<evidence type="ECO:0000313" key="10">
    <source>
        <dbReference type="EMBL" id="OCX68419.1"/>
    </source>
</evidence>
<feature type="transmembrane region" description="Helical" evidence="8">
    <location>
        <begin position="66"/>
        <end position="84"/>
    </location>
</feature>
<evidence type="ECO:0000313" key="11">
    <source>
        <dbReference type="EMBL" id="OCX75381.1"/>
    </source>
</evidence>
<dbReference type="NCBIfam" id="NF005045">
    <property type="entry name" value="PRK06458.1-5"/>
    <property type="match status" value="1"/>
</dbReference>
<dbReference type="PRINTS" id="PR01434">
    <property type="entry name" value="NADHDHGNASE5"/>
</dbReference>
<feature type="transmembrane region" description="Helical" evidence="8">
    <location>
        <begin position="128"/>
        <end position="147"/>
    </location>
</feature>
<dbReference type="PANTHER" id="PTHR42682:SF5">
    <property type="entry name" value="HYDROGENASE-4 COMPONENT F"/>
    <property type="match status" value="1"/>
</dbReference>
<dbReference type="STRING" id="930.GCA_002079865_03609"/>
<feature type="transmembrane region" description="Helical" evidence="8">
    <location>
        <begin position="159"/>
        <end position="181"/>
    </location>
</feature>
<evidence type="ECO:0000256" key="1">
    <source>
        <dbReference type="ARBA" id="ARBA00004651"/>
    </source>
</evidence>
<accession>A0A1C2IHE7</accession>
<feature type="domain" description="NADH:quinone oxidoreductase/Mrp antiporter transmembrane" evidence="9">
    <location>
        <begin position="124"/>
        <end position="415"/>
    </location>
</feature>
<dbReference type="EMBL" id="LWSA01000300">
    <property type="protein sequence ID" value="OCX68419.1"/>
    <property type="molecule type" value="Genomic_DNA"/>
</dbReference>
<evidence type="ECO:0000256" key="5">
    <source>
        <dbReference type="ARBA" id="ARBA00023002"/>
    </source>
</evidence>
<dbReference type="GO" id="GO:0016491">
    <property type="term" value="F:oxidoreductase activity"/>
    <property type="evidence" value="ECO:0007669"/>
    <property type="project" value="UniProtKB-KW"/>
</dbReference>
<feature type="transmembrane region" description="Helical" evidence="8">
    <location>
        <begin position="29"/>
        <end position="54"/>
    </location>
</feature>
<evidence type="ECO:0000313" key="12">
    <source>
        <dbReference type="Proteomes" id="UP000094893"/>
    </source>
</evidence>
<feature type="transmembrane region" description="Helical" evidence="8">
    <location>
        <begin position="105"/>
        <end position="122"/>
    </location>
</feature>
<keyword evidence="3 7" id="KW-0812">Transmembrane</keyword>
<evidence type="ECO:0000256" key="2">
    <source>
        <dbReference type="ARBA" id="ARBA00022475"/>
    </source>
</evidence>
<feature type="transmembrane region" description="Helical" evidence="8">
    <location>
        <begin position="243"/>
        <end position="263"/>
    </location>
</feature>
<evidence type="ECO:0000256" key="4">
    <source>
        <dbReference type="ARBA" id="ARBA00022989"/>
    </source>
</evidence>
<organism evidence="11 13">
    <name type="scientific">Acidithiobacillus thiooxidans</name>
    <name type="common">Thiobacillus thiooxidans</name>
    <dbReference type="NCBI Taxonomy" id="930"/>
    <lineage>
        <taxon>Bacteria</taxon>
        <taxon>Pseudomonadati</taxon>
        <taxon>Pseudomonadota</taxon>
        <taxon>Acidithiobacillia</taxon>
        <taxon>Acidithiobacillales</taxon>
        <taxon>Acidithiobacillaceae</taxon>
        <taxon>Acidithiobacillus</taxon>
    </lineage>
</organism>
<dbReference type="RefSeq" id="WP_024892938.1">
    <property type="nucleotide sequence ID" value="NZ_LWRY01000015.1"/>
</dbReference>
<dbReference type="Pfam" id="PF00361">
    <property type="entry name" value="Proton_antipo_M"/>
    <property type="match status" value="1"/>
</dbReference>
<name>A0A1C2IHE7_ACITH</name>
<keyword evidence="4 8" id="KW-1133">Transmembrane helix</keyword>
<dbReference type="GO" id="GO:0005886">
    <property type="term" value="C:plasma membrane"/>
    <property type="evidence" value="ECO:0007669"/>
    <property type="project" value="UniProtKB-SubCell"/>
</dbReference>
<feature type="transmembrane region" description="Helical" evidence="8">
    <location>
        <begin position="374"/>
        <end position="400"/>
    </location>
</feature>
<dbReference type="PANTHER" id="PTHR42682">
    <property type="entry name" value="HYDROGENASE-4 COMPONENT F"/>
    <property type="match status" value="1"/>
</dbReference>
<evidence type="ECO:0000313" key="13">
    <source>
        <dbReference type="Proteomes" id="UP000095008"/>
    </source>
</evidence>
<feature type="transmembrane region" description="Helical" evidence="8">
    <location>
        <begin position="275"/>
        <end position="293"/>
    </location>
</feature>
<evidence type="ECO:0000256" key="7">
    <source>
        <dbReference type="RuleBase" id="RU000320"/>
    </source>
</evidence>
<dbReference type="Proteomes" id="UP000095008">
    <property type="component" value="Unassembled WGS sequence"/>
</dbReference>
<comment type="subcellular location">
    <subcellularLocation>
        <location evidence="1">Cell membrane</location>
        <topology evidence="1">Multi-pass membrane protein</topology>
    </subcellularLocation>
    <subcellularLocation>
        <location evidence="7">Membrane</location>
        <topology evidence="7">Multi-pass membrane protein</topology>
    </subcellularLocation>
</comment>
<protein>
    <submittedName>
        <fullName evidence="11">Hydrogenase 4 subunit F</fullName>
    </submittedName>
</protein>
<evidence type="ECO:0000256" key="6">
    <source>
        <dbReference type="ARBA" id="ARBA00023136"/>
    </source>
</evidence>
<dbReference type="OrthoDB" id="9768329at2"/>
<keyword evidence="13" id="KW-1185">Reference proteome</keyword>
<sequence length="484" mass="51375">MIIFWVLVLAGAGVPLLAFLGSGRRGARLFLLLNFLVLIACVVMAVQVATQGIIRAGGDEFRVDAFSLLLALVNSTVGFSIAWFSHSYFLKEVQHHGLSAGQQKLYHSMFQLFLFTMLLAVLTNNMGILWVALEGATLSSVLLVSLMRKPQGLEAAWKYFILCGVGLAMALLGTVLLYFAAEPALGAGSDALLWSQLHAHSAALNSGVLTIAFIFVLVGFGTKVGLAPLHSWLPDAHAAGPSSASAALSALLLNVALYAILRFKSLLSGPVAGPFAAHLLMGFGLLTLLLAAFSMFRQQDVKRLFAYSSMEHMALITFAFGLGGPLAVFAGMLHMLGHSLAKSSVFFATGQASQEAGTQDISALNGLMHSRPVLGWSVLLSVLAILGMPPGSLFFSEILILASAVQQSWQTLPFLLLGLGTVFAAIYPRLQSMLLAPANSLPHRQSGVGGLLPVFFQISLVVILGVAIPGQIELWLHDVAGIVQ</sequence>
<reference evidence="11 12" key="1">
    <citation type="journal article" date="2016" name="Int. J. Mol. Sci.">
        <title>Comparative genomics of the extreme acidophile Acidithiobacillus thiooxidans reveals intraspecific divergence and niche adaptation.</title>
        <authorList>
            <person name="Zhang X."/>
            <person name="Feng X."/>
            <person name="Tao J."/>
            <person name="Ma L."/>
            <person name="Xiao Y."/>
            <person name="Liang Y."/>
            <person name="Liu X."/>
            <person name="Yin H."/>
        </authorList>
    </citation>
    <scope>NUCLEOTIDE SEQUENCE [LARGE SCALE GENOMIC DNA]</scope>
    <source>
        <strain evidence="10 12">A02</strain>
        <strain evidence="11">DXS-W</strain>
    </source>
</reference>
<dbReference type="InterPro" id="IPR052175">
    <property type="entry name" value="ComplexI-like_HydComp"/>
</dbReference>
<dbReference type="InterPro" id="IPR001750">
    <property type="entry name" value="ND/Mrp_TM"/>
</dbReference>
<dbReference type="eggNOG" id="COG0651">
    <property type="taxonomic scope" value="Bacteria"/>
</dbReference>
<keyword evidence="5" id="KW-0560">Oxidoreductase</keyword>
<dbReference type="EMBL" id="LWRY01000015">
    <property type="protein sequence ID" value="OCX75381.1"/>
    <property type="molecule type" value="Genomic_DNA"/>
</dbReference>
<feature type="transmembrane region" description="Helical" evidence="8">
    <location>
        <begin position="450"/>
        <end position="468"/>
    </location>
</feature>
<keyword evidence="2" id="KW-1003">Cell membrane</keyword>
<dbReference type="AlphaFoldDB" id="A0A1C2IHE7"/>
<comment type="caution">
    <text evidence="11">The sequence shown here is derived from an EMBL/GenBank/DDBJ whole genome shotgun (WGS) entry which is preliminary data.</text>
</comment>
<feature type="transmembrane region" description="Helical" evidence="8">
    <location>
        <begin position="314"/>
        <end position="336"/>
    </location>
</feature>
<evidence type="ECO:0000256" key="3">
    <source>
        <dbReference type="ARBA" id="ARBA00022692"/>
    </source>
</evidence>